<dbReference type="EMBL" id="PQXO01000277">
    <property type="protein sequence ID" value="TGO86765.1"/>
    <property type="molecule type" value="Genomic_DNA"/>
</dbReference>
<name>A0A4Z1KT22_9HELO</name>
<proteinExistence type="predicted"/>
<accession>A0A4Z1KT22</accession>
<reference evidence="1 2" key="1">
    <citation type="submission" date="2017-12" db="EMBL/GenBank/DDBJ databases">
        <title>Comparative genomics of Botrytis spp.</title>
        <authorList>
            <person name="Valero-Jimenez C.A."/>
            <person name="Tapia P."/>
            <person name="Veloso J."/>
            <person name="Silva-Moreno E."/>
            <person name="Staats M."/>
            <person name="Valdes J.H."/>
            <person name="Van Kan J.A.L."/>
        </authorList>
    </citation>
    <scope>NUCLEOTIDE SEQUENCE [LARGE SCALE GENOMIC DNA]</scope>
    <source>
        <strain evidence="1 2">MUCL3349</strain>
    </source>
</reference>
<protein>
    <submittedName>
        <fullName evidence="1">Uncharacterized protein</fullName>
    </submittedName>
</protein>
<evidence type="ECO:0000313" key="1">
    <source>
        <dbReference type="EMBL" id="TGO86765.1"/>
    </source>
</evidence>
<evidence type="ECO:0000313" key="2">
    <source>
        <dbReference type="Proteomes" id="UP000297280"/>
    </source>
</evidence>
<sequence>MAFGNHLRDGTRFNLEWDEYSLDIPKARVDSFPFDMKMEQRKKDCEKLKSALDIARHAGRGIEVASEKVKNMKSRIKRLESFIGDMNMRVRQYEERYDEVHNGERSIDGKMCRAVRNSSKTRI</sequence>
<gene>
    <name evidence="1" type="ORF">BPOR_0278g00070</name>
</gene>
<dbReference type="AlphaFoldDB" id="A0A4Z1KT22"/>
<dbReference type="OrthoDB" id="10515521at2759"/>
<comment type="caution">
    <text evidence="1">The sequence shown here is derived from an EMBL/GenBank/DDBJ whole genome shotgun (WGS) entry which is preliminary data.</text>
</comment>
<organism evidence="1 2">
    <name type="scientific">Botrytis porri</name>
    <dbReference type="NCBI Taxonomy" id="87229"/>
    <lineage>
        <taxon>Eukaryota</taxon>
        <taxon>Fungi</taxon>
        <taxon>Dikarya</taxon>
        <taxon>Ascomycota</taxon>
        <taxon>Pezizomycotina</taxon>
        <taxon>Leotiomycetes</taxon>
        <taxon>Helotiales</taxon>
        <taxon>Sclerotiniaceae</taxon>
        <taxon>Botrytis</taxon>
    </lineage>
</organism>
<dbReference type="Proteomes" id="UP000297280">
    <property type="component" value="Unassembled WGS sequence"/>
</dbReference>
<keyword evidence="2" id="KW-1185">Reference proteome</keyword>